<dbReference type="InterPro" id="IPR001715">
    <property type="entry name" value="CH_dom"/>
</dbReference>
<evidence type="ECO:0000313" key="13">
    <source>
        <dbReference type="EMBL" id="KAF2150971.1"/>
    </source>
</evidence>
<evidence type="ECO:0000256" key="4">
    <source>
        <dbReference type="ARBA" id="ARBA00022618"/>
    </source>
</evidence>
<dbReference type="Pfam" id="PF03271">
    <property type="entry name" value="EB1"/>
    <property type="match status" value="1"/>
</dbReference>
<reference evidence="13" key="1">
    <citation type="journal article" date="2020" name="Stud. Mycol.">
        <title>101 Dothideomycetes genomes: a test case for predicting lifestyles and emergence of pathogens.</title>
        <authorList>
            <person name="Haridas S."/>
            <person name="Albert R."/>
            <person name="Binder M."/>
            <person name="Bloem J."/>
            <person name="Labutti K."/>
            <person name="Salamov A."/>
            <person name="Andreopoulos B."/>
            <person name="Baker S."/>
            <person name="Barry K."/>
            <person name="Bills G."/>
            <person name="Bluhm B."/>
            <person name="Cannon C."/>
            <person name="Castanera R."/>
            <person name="Culley D."/>
            <person name="Daum C."/>
            <person name="Ezra D."/>
            <person name="Gonzalez J."/>
            <person name="Henrissat B."/>
            <person name="Kuo A."/>
            <person name="Liang C."/>
            <person name="Lipzen A."/>
            <person name="Lutzoni F."/>
            <person name="Magnuson J."/>
            <person name="Mondo S."/>
            <person name="Nolan M."/>
            <person name="Ohm R."/>
            <person name="Pangilinan J."/>
            <person name="Park H.-J."/>
            <person name="Ramirez L."/>
            <person name="Alfaro M."/>
            <person name="Sun H."/>
            <person name="Tritt A."/>
            <person name="Yoshinaga Y."/>
            <person name="Zwiers L.-H."/>
            <person name="Turgeon B."/>
            <person name="Goodwin S."/>
            <person name="Spatafora J."/>
            <person name="Crous P."/>
            <person name="Grigoriev I."/>
        </authorList>
    </citation>
    <scope>NUCLEOTIDE SEQUENCE</scope>
    <source>
        <strain evidence="13">CBS 260.36</strain>
    </source>
</reference>
<evidence type="ECO:0000313" key="14">
    <source>
        <dbReference type="Proteomes" id="UP000799439"/>
    </source>
</evidence>
<evidence type="ECO:0000259" key="12">
    <source>
        <dbReference type="PROSITE" id="PS51230"/>
    </source>
</evidence>
<dbReference type="EMBL" id="ML996088">
    <property type="protein sequence ID" value="KAF2150971.1"/>
    <property type="molecule type" value="Genomic_DNA"/>
</dbReference>
<protein>
    <submittedName>
        <fullName evidence="13">Microtubule associated protein-like protein EB1</fullName>
    </submittedName>
</protein>
<comment type="caution">
    <text evidence="13">The sequence shown here is derived from an EMBL/GenBank/DDBJ whole genome shotgun (WGS) entry which is preliminary data.</text>
</comment>
<sequence>MGESRQELLGWANSLLQLNLTKVEQFGTGAPFCQIYDSIFLDLPMARVKFNVNTEYQYLENFKILSNTFKKHQVERSIPVQQLAKCKMQDNLEFLQWTKRFWDQYFPGGDYDALARRKGGAPAGGPAPASMRSSTTKRPVGTTAAAAPRTRVGGAAPSAGGGGGASSALAAKLQAENAGLTETVAGLERERDFYFSKLRDIELLVQGAFEAEPELENDDGGLLKQIQNILYSTEEGFEIPAETEEDGAGGVVAEEETF</sequence>
<keyword evidence="8" id="KW-0131">Cell cycle</keyword>
<evidence type="ECO:0000259" key="11">
    <source>
        <dbReference type="PROSITE" id="PS50021"/>
    </source>
</evidence>
<dbReference type="InterPro" id="IPR036872">
    <property type="entry name" value="CH_dom_sf"/>
</dbReference>
<dbReference type="FunFam" id="1.10.418.10:FF:000028">
    <property type="entry name" value="RP/EB family microtubule-associated protein"/>
    <property type="match status" value="1"/>
</dbReference>
<dbReference type="Proteomes" id="UP000799439">
    <property type="component" value="Unassembled WGS sequence"/>
</dbReference>
<dbReference type="InterPro" id="IPR027328">
    <property type="entry name" value="MAPRE"/>
</dbReference>
<comment type="similarity">
    <text evidence="2">Belongs to the MAPRE family.</text>
</comment>
<dbReference type="PANTHER" id="PTHR10623">
    <property type="entry name" value="MICROTUBULE-ASSOCIATED PROTEIN RP/EB FAMILY MEMBER"/>
    <property type="match status" value="1"/>
</dbReference>
<keyword evidence="3" id="KW-0963">Cytoplasm</keyword>
<dbReference type="Gene3D" id="1.10.418.10">
    <property type="entry name" value="Calponin-like domain"/>
    <property type="match status" value="1"/>
</dbReference>
<feature type="region of interest" description="Disordered" evidence="10">
    <location>
        <begin position="117"/>
        <end position="166"/>
    </location>
</feature>
<dbReference type="OrthoDB" id="2119228at2759"/>
<dbReference type="GO" id="GO:0035372">
    <property type="term" value="P:protein localization to microtubule"/>
    <property type="evidence" value="ECO:0007669"/>
    <property type="project" value="UniProtKB-ARBA"/>
</dbReference>
<dbReference type="PROSITE" id="PS51230">
    <property type="entry name" value="EB1_C"/>
    <property type="match status" value="1"/>
</dbReference>
<dbReference type="GO" id="GO:0051301">
    <property type="term" value="P:cell division"/>
    <property type="evidence" value="ECO:0007669"/>
    <property type="project" value="UniProtKB-KW"/>
</dbReference>
<evidence type="ECO:0000256" key="2">
    <source>
        <dbReference type="ARBA" id="ARBA00010729"/>
    </source>
</evidence>
<gene>
    <name evidence="13" type="ORF">K461DRAFT_286938</name>
</gene>
<dbReference type="InterPro" id="IPR004953">
    <property type="entry name" value="EB1_C"/>
</dbReference>
<dbReference type="PROSITE" id="PS50021">
    <property type="entry name" value="CH"/>
    <property type="match status" value="1"/>
</dbReference>
<name>A0A9P4MKN7_9PEZI</name>
<comment type="subcellular location">
    <subcellularLocation>
        <location evidence="1">Cytoplasm</location>
        <location evidence="1">Cytoskeleton</location>
    </subcellularLocation>
</comment>
<keyword evidence="7" id="KW-0206">Cytoskeleton</keyword>
<keyword evidence="5 9" id="KW-0493">Microtubule</keyword>
<dbReference type="GO" id="GO:0051010">
    <property type="term" value="F:microtubule plus-end binding"/>
    <property type="evidence" value="ECO:0007669"/>
    <property type="project" value="UniProtKB-ARBA"/>
</dbReference>
<evidence type="ECO:0000256" key="3">
    <source>
        <dbReference type="ARBA" id="ARBA00022490"/>
    </source>
</evidence>
<dbReference type="GO" id="GO:0035371">
    <property type="term" value="C:microtubule plus-end"/>
    <property type="evidence" value="ECO:0007669"/>
    <property type="project" value="UniProtKB-ARBA"/>
</dbReference>
<dbReference type="GO" id="GO:0051233">
    <property type="term" value="C:spindle midzone"/>
    <property type="evidence" value="ECO:0007669"/>
    <property type="project" value="UniProtKB-ARBA"/>
</dbReference>
<dbReference type="SUPFAM" id="SSF140612">
    <property type="entry name" value="EB1 dimerisation domain-like"/>
    <property type="match status" value="1"/>
</dbReference>
<feature type="domain" description="EB1 C-terminal" evidence="12">
    <location>
        <begin position="162"/>
        <end position="239"/>
    </location>
</feature>
<feature type="domain" description="Calponin-homology (CH)" evidence="11">
    <location>
        <begin position="2"/>
        <end position="103"/>
    </location>
</feature>
<dbReference type="AlphaFoldDB" id="A0A9P4MKN7"/>
<dbReference type="GO" id="GO:0030473">
    <property type="term" value="P:nuclear migration along microtubule"/>
    <property type="evidence" value="ECO:0007669"/>
    <property type="project" value="UniProtKB-ARBA"/>
</dbReference>
<dbReference type="InterPro" id="IPR036133">
    <property type="entry name" value="EB1_C_sf"/>
</dbReference>
<evidence type="ECO:0000256" key="1">
    <source>
        <dbReference type="ARBA" id="ARBA00004245"/>
    </source>
</evidence>
<dbReference type="SUPFAM" id="SSF47576">
    <property type="entry name" value="Calponin-homology domain, CH-domain"/>
    <property type="match status" value="1"/>
</dbReference>
<evidence type="ECO:0000256" key="9">
    <source>
        <dbReference type="PROSITE-ProRule" id="PRU00576"/>
    </source>
</evidence>
<evidence type="ECO:0000256" key="7">
    <source>
        <dbReference type="ARBA" id="ARBA00023212"/>
    </source>
</evidence>
<evidence type="ECO:0000256" key="6">
    <source>
        <dbReference type="ARBA" id="ARBA00022776"/>
    </source>
</evidence>
<dbReference type="Gene3D" id="1.20.5.1430">
    <property type="match status" value="1"/>
</dbReference>
<dbReference type="GO" id="GO:0072686">
    <property type="term" value="C:mitotic spindle"/>
    <property type="evidence" value="ECO:0007669"/>
    <property type="project" value="UniProtKB-ARBA"/>
</dbReference>
<proteinExistence type="inferred from homology"/>
<evidence type="ECO:0000256" key="8">
    <source>
        <dbReference type="ARBA" id="ARBA00023306"/>
    </source>
</evidence>
<dbReference type="FunFam" id="1.20.5.1430:FF:000005">
    <property type="entry name" value="Eb1, isoform E"/>
    <property type="match status" value="1"/>
</dbReference>
<keyword evidence="14" id="KW-1185">Reference proteome</keyword>
<keyword evidence="6" id="KW-0498">Mitosis</keyword>
<accession>A0A9P4MKN7</accession>
<organism evidence="13 14">
    <name type="scientific">Myriangium duriaei CBS 260.36</name>
    <dbReference type="NCBI Taxonomy" id="1168546"/>
    <lineage>
        <taxon>Eukaryota</taxon>
        <taxon>Fungi</taxon>
        <taxon>Dikarya</taxon>
        <taxon>Ascomycota</taxon>
        <taxon>Pezizomycotina</taxon>
        <taxon>Dothideomycetes</taxon>
        <taxon>Dothideomycetidae</taxon>
        <taxon>Myriangiales</taxon>
        <taxon>Myriangiaceae</taxon>
        <taxon>Myriangium</taxon>
    </lineage>
</organism>
<evidence type="ECO:0000256" key="10">
    <source>
        <dbReference type="SAM" id="MobiDB-lite"/>
    </source>
</evidence>
<keyword evidence="4" id="KW-0132">Cell division</keyword>
<evidence type="ECO:0000256" key="5">
    <source>
        <dbReference type="ARBA" id="ARBA00022701"/>
    </source>
</evidence>